<dbReference type="Gene3D" id="3.20.20.80">
    <property type="entry name" value="Glycosidases"/>
    <property type="match status" value="1"/>
</dbReference>
<dbReference type="EMBL" id="CP009621">
    <property type="protein sequence ID" value="AKD05377.1"/>
    <property type="molecule type" value="Genomic_DNA"/>
</dbReference>
<proteinExistence type="inferred from homology"/>
<dbReference type="SUPFAM" id="SSF51445">
    <property type="entry name" value="(Trans)glycosidases"/>
    <property type="match status" value="1"/>
</dbReference>
<organism evidence="10 11">
    <name type="scientific">Pontibacter korlensis</name>
    <dbReference type="NCBI Taxonomy" id="400092"/>
    <lineage>
        <taxon>Bacteria</taxon>
        <taxon>Pseudomonadati</taxon>
        <taxon>Bacteroidota</taxon>
        <taxon>Cytophagia</taxon>
        <taxon>Cytophagales</taxon>
        <taxon>Hymenobacteraceae</taxon>
        <taxon>Pontibacter</taxon>
    </lineage>
</organism>
<feature type="active site" description="Proton donor" evidence="6">
    <location>
        <position position="332"/>
    </location>
</feature>
<comment type="similarity">
    <text evidence="2">Belongs to the glycosyl hydrolase 20 family.</text>
</comment>
<dbReference type="InterPro" id="IPR015883">
    <property type="entry name" value="Glyco_hydro_20_cat"/>
</dbReference>
<protein>
    <recommendedName>
        <fullName evidence="3">beta-N-acetylhexosaminidase</fullName>
        <ecNumber evidence="3">3.2.1.52</ecNumber>
    </recommendedName>
</protein>
<dbReference type="Proteomes" id="UP000033109">
    <property type="component" value="Chromosome"/>
</dbReference>
<dbReference type="CDD" id="cd06563">
    <property type="entry name" value="GH20_chitobiase-like"/>
    <property type="match status" value="1"/>
</dbReference>
<feature type="domain" description="Beta-hexosaminidase bacterial type N-terminal" evidence="9">
    <location>
        <begin position="28"/>
        <end position="152"/>
    </location>
</feature>
<keyword evidence="5" id="KW-0326">Glycosidase</keyword>
<feature type="chain" id="PRO_5002413258" description="beta-N-acetylhexosaminidase" evidence="7">
    <location>
        <begin position="25"/>
        <end position="541"/>
    </location>
</feature>
<dbReference type="GO" id="GO:0005975">
    <property type="term" value="P:carbohydrate metabolic process"/>
    <property type="evidence" value="ECO:0007669"/>
    <property type="project" value="InterPro"/>
</dbReference>
<dbReference type="STRING" id="400092.PKOR_22940"/>
<dbReference type="PANTHER" id="PTHR22600:SF57">
    <property type="entry name" value="BETA-N-ACETYLHEXOSAMINIDASE"/>
    <property type="match status" value="1"/>
</dbReference>
<evidence type="ECO:0000256" key="3">
    <source>
        <dbReference type="ARBA" id="ARBA00012663"/>
    </source>
</evidence>
<dbReference type="HOGENOM" id="CLU_007082_5_1_10"/>
<sequence>MRTRTFLYLAFLLLPALASAQSHYGETYAVIPKPLKLQPHKGSFTLNTSTRVVFDKAFGGSPALQAALQALPIALGKAQLANSSTTPGKGNTLHFVQDSSLRHAEGYRLHVQRKGIIITYKKPQGAFYAIKTLQQLVNPVTGRVPRLLIEDQPRFAYRGVMLDVSRHFFPLEFIKKYVDALAFYKINTLHLHLTDDQGWRIEIKKYPKLQETAAFREQTLIGHLKDTPQVFDGKRYGGYYTQQELRDLVKYAESRFVTIVPEIELPGHAQAALAAYPELGCIPDTTYSVGTRWGIYQDIYCPSEATFNFLEEVLSEVIDIFPGKYIHIGGDEAPKDRWKASPLAQEVIRQHNLQDEHELQSYFVRRIETFLNSKGRAIIGWDEILEGGLAPNATVMSWRGEEGGIAAARLHHNVIMTPHPFVYLDAYQTPEGRDLEPLAIGGFLALEKVYSYNPTPASLSEQEKSYIMGVQANVWTEYMPTPEHVEHMTFPRACALAETAWTQEEQKAFPDFRKRLLEHTRHFNAWNLNFATYFLKDTNSQ</sequence>
<comment type="catalytic activity">
    <reaction evidence="1">
        <text>Hydrolysis of terminal non-reducing N-acetyl-D-hexosamine residues in N-acetyl-beta-D-hexosaminides.</text>
        <dbReference type="EC" id="3.2.1.52"/>
    </reaction>
</comment>
<keyword evidence="4" id="KW-0378">Hydrolase</keyword>
<dbReference type="GO" id="GO:0016020">
    <property type="term" value="C:membrane"/>
    <property type="evidence" value="ECO:0007669"/>
    <property type="project" value="TreeGrafter"/>
</dbReference>
<dbReference type="KEGG" id="pko:PKOR_22940"/>
<dbReference type="Pfam" id="PF02838">
    <property type="entry name" value="Glyco_hydro_20b"/>
    <property type="match status" value="1"/>
</dbReference>
<evidence type="ECO:0000259" key="8">
    <source>
        <dbReference type="Pfam" id="PF00728"/>
    </source>
</evidence>
<dbReference type="GO" id="GO:0030203">
    <property type="term" value="P:glycosaminoglycan metabolic process"/>
    <property type="evidence" value="ECO:0007669"/>
    <property type="project" value="TreeGrafter"/>
</dbReference>
<dbReference type="EC" id="3.2.1.52" evidence="3"/>
<dbReference type="RefSeq" id="WP_046313758.1">
    <property type="nucleotide sequence ID" value="NZ_CBCSCY010000023.1"/>
</dbReference>
<feature type="signal peptide" evidence="7">
    <location>
        <begin position="1"/>
        <end position="24"/>
    </location>
</feature>
<dbReference type="InterPro" id="IPR025705">
    <property type="entry name" value="Beta_hexosaminidase_sua/sub"/>
</dbReference>
<dbReference type="InterPro" id="IPR017853">
    <property type="entry name" value="GH"/>
</dbReference>
<gene>
    <name evidence="10" type="ORF">PKOR_22940</name>
</gene>
<evidence type="ECO:0000256" key="1">
    <source>
        <dbReference type="ARBA" id="ARBA00001231"/>
    </source>
</evidence>
<name>A0A0E3UYR6_9BACT</name>
<dbReference type="InterPro" id="IPR029018">
    <property type="entry name" value="Hex-like_dom2"/>
</dbReference>
<evidence type="ECO:0000313" key="10">
    <source>
        <dbReference type="EMBL" id="AKD05377.1"/>
    </source>
</evidence>
<evidence type="ECO:0000256" key="2">
    <source>
        <dbReference type="ARBA" id="ARBA00006285"/>
    </source>
</evidence>
<evidence type="ECO:0000256" key="7">
    <source>
        <dbReference type="SAM" id="SignalP"/>
    </source>
</evidence>
<keyword evidence="7" id="KW-0732">Signal</keyword>
<reference evidence="10 11" key="1">
    <citation type="journal article" date="2015" name="Sci. Rep.">
        <title>Unraveling adaptation of Pontibacter korlensis to radiation and infertility in desert through complete genome and comparative transcriptomic analysis.</title>
        <authorList>
            <person name="Dai J."/>
            <person name="Dai W."/>
            <person name="Qiu C."/>
            <person name="Yang Z."/>
            <person name="Zhang Y."/>
            <person name="Zhou M."/>
            <person name="Zhang L."/>
            <person name="Fang C."/>
            <person name="Gao Q."/>
            <person name="Yang Q."/>
            <person name="Li X."/>
            <person name="Wang Z."/>
            <person name="Wang Z."/>
            <person name="Jia Z."/>
            <person name="Chen X."/>
        </authorList>
    </citation>
    <scope>NUCLEOTIDE SEQUENCE [LARGE SCALE GENOMIC DNA]</scope>
    <source>
        <strain evidence="10 11">X14-1T</strain>
    </source>
</reference>
<dbReference type="GO" id="GO:0004563">
    <property type="term" value="F:beta-N-acetylhexosaminidase activity"/>
    <property type="evidence" value="ECO:0007669"/>
    <property type="project" value="UniProtKB-EC"/>
</dbReference>
<accession>A0A0E3UYR6</accession>
<dbReference type="SUPFAM" id="SSF55545">
    <property type="entry name" value="beta-N-acetylhexosaminidase-like domain"/>
    <property type="match status" value="1"/>
</dbReference>
<dbReference type="OrthoDB" id="9763537at2"/>
<keyword evidence="11" id="KW-1185">Reference proteome</keyword>
<dbReference type="AlphaFoldDB" id="A0A0E3UYR6"/>
<evidence type="ECO:0000256" key="4">
    <source>
        <dbReference type="ARBA" id="ARBA00022801"/>
    </source>
</evidence>
<feature type="domain" description="Glycoside hydrolase family 20 catalytic" evidence="8">
    <location>
        <begin position="155"/>
        <end position="503"/>
    </location>
</feature>
<evidence type="ECO:0000256" key="6">
    <source>
        <dbReference type="PIRSR" id="PIRSR625705-1"/>
    </source>
</evidence>
<dbReference type="Gene3D" id="3.30.379.10">
    <property type="entry name" value="Chitobiase/beta-hexosaminidase domain 2-like"/>
    <property type="match status" value="1"/>
</dbReference>
<dbReference type="PATRIC" id="fig|400092.3.peg.5054"/>
<evidence type="ECO:0000256" key="5">
    <source>
        <dbReference type="ARBA" id="ARBA00023295"/>
    </source>
</evidence>
<evidence type="ECO:0000259" key="9">
    <source>
        <dbReference type="Pfam" id="PF02838"/>
    </source>
</evidence>
<dbReference type="InterPro" id="IPR015882">
    <property type="entry name" value="HEX_bac_N"/>
</dbReference>
<evidence type="ECO:0000313" key="11">
    <source>
        <dbReference type="Proteomes" id="UP000033109"/>
    </source>
</evidence>
<dbReference type="PANTHER" id="PTHR22600">
    <property type="entry name" value="BETA-HEXOSAMINIDASE"/>
    <property type="match status" value="1"/>
</dbReference>
<dbReference type="PRINTS" id="PR00738">
    <property type="entry name" value="GLHYDRLASE20"/>
</dbReference>
<dbReference type="Pfam" id="PF00728">
    <property type="entry name" value="Glyco_hydro_20"/>
    <property type="match status" value="1"/>
</dbReference>